<dbReference type="InterPro" id="IPR036291">
    <property type="entry name" value="NAD(P)-bd_dom_sf"/>
</dbReference>
<evidence type="ECO:0000313" key="5">
    <source>
        <dbReference type="EMBL" id="MCP2166807.1"/>
    </source>
</evidence>
<dbReference type="InterPro" id="IPR008927">
    <property type="entry name" value="6-PGluconate_DH-like_C_sf"/>
</dbReference>
<dbReference type="GO" id="GO:0050661">
    <property type="term" value="F:NADP binding"/>
    <property type="evidence" value="ECO:0007669"/>
    <property type="project" value="InterPro"/>
</dbReference>
<dbReference type="GO" id="GO:0016491">
    <property type="term" value="F:oxidoreductase activity"/>
    <property type="evidence" value="ECO:0007669"/>
    <property type="project" value="UniProtKB-KW"/>
</dbReference>
<dbReference type="AlphaFoldDB" id="A0AAE3KHE9"/>
<dbReference type="Pfam" id="PF03446">
    <property type="entry name" value="NAD_binding_2"/>
    <property type="match status" value="1"/>
</dbReference>
<dbReference type="SUPFAM" id="SSF48179">
    <property type="entry name" value="6-phosphogluconate dehydrogenase C-terminal domain-like"/>
    <property type="match status" value="1"/>
</dbReference>
<protein>
    <submittedName>
        <fullName evidence="5">3-hydroxyisobutyrate dehydrogenase</fullName>
    </submittedName>
</protein>
<evidence type="ECO:0000259" key="4">
    <source>
        <dbReference type="Pfam" id="PF21761"/>
    </source>
</evidence>
<dbReference type="InterPro" id="IPR013328">
    <property type="entry name" value="6PGD_dom2"/>
</dbReference>
<keyword evidence="6" id="KW-1185">Reference proteome</keyword>
<dbReference type="EMBL" id="JAMTCK010000008">
    <property type="protein sequence ID" value="MCP2166807.1"/>
    <property type="molecule type" value="Genomic_DNA"/>
</dbReference>
<dbReference type="InterPro" id="IPR051265">
    <property type="entry name" value="HIBADH-related_NP60_sf"/>
</dbReference>
<sequence>MADPSVAGVTQQRTPDTSPVTVVGLGPMGAALAEALLANGNPTTVWNRTAGKADRLVARGARRAASAAEAVAASPVTIVCVADYPAMHAVLEPASGALAGRTVVNLSSGTPEQARDAVAWAEQRGARYLDGVIMVPPEAIGRPDTVLFYSGQSACYDAHRATLDVLGGAAQYLGDDPGLAVLYNTALLGLMYATINGFLHAAALVGSAGVASAALARIAGDWFVPSVVLPLCAGVTGQIDSGDFPGDAGDLRAHLTVIDHIVRTSRDQGMATDVPGALRDLVERAIAEGYGDKGYASLVELIRTPAG</sequence>
<dbReference type="Pfam" id="PF21761">
    <property type="entry name" value="RedAm-like_C"/>
    <property type="match status" value="1"/>
</dbReference>
<accession>A0AAE3KHE9</accession>
<proteinExistence type="inferred from homology"/>
<dbReference type="InterPro" id="IPR006115">
    <property type="entry name" value="6PGDH_NADP-bd"/>
</dbReference>
<dbReference type="PIRSF" id="PIRSF000103">
    <property type="entry name" value="HIBADH"/>
    <property type="match status" value="1"/>
</dbReference>
<keyword evidence="2" id="KW-0560">Oxidoreductase</keyword>
<gene>
    <name evidence="5" type="ORF">LX83_003679</name>
</gene>
<reference evidence="5" key="1">
    <citation type="submission" date="2022-06" db="EMBL/GenBank/DDBJ databases">
        <title>Genomic Encyclopedia of Archaeal and Bacterial Type Strains, Phase II (KMG-II): from individual species to whole genera.</title>
        <authorList>
            <person name="Goeker M."/>
        </authorList>
    </citation>
    <scope>NUCLEOTIDE SEQUENCE</scope>
    <source>
        <strain evidence="5">DSM 43935</strain>
    </source>
</reference>
<dbReference type="Gene3D" id="3.40.50.720">
    <property type="entry name" value="NAD(P)-binding Rossmann-like Domain"/>
    <property type="match status" value="1"/>
</dbReference>
<name>A0AAE3KHE9_9PSEU</name>
<comment type="caution">
    <text evidence="5">The sequence shown here is derived from an EMBL/GenBank/DDBJ whole genome shotgun (WGS) entry which is preliminary data.</text>
</comment>
<dbReference type="SUPFAM" id="SSF51735">
    <property type="entry name" value="NAD(P)-binding Rossmann-fold domains"/>
    <property type="match status" value="1"/>
</dbReference>
<dbReference type="PANTHER" id="PTHR43580:SF2">
    <property type="entry name" value="CYTOKINE-LIKE NUCLEAR FACTOR N-PAC"/>
    <property type="match status" value="1"/>
</dbReference>
<dbReference type="Proteomes" id="UP001206128">
    <property type="component" value="Unassembled WGS sequence"/>
</dbReference>
<evidence type="ECO:0000313" key="6">
    <source>
        <dbReference type="Proteomes" id="UP001206128"/>
    </source>
</evidence>
<dbReference type="InterPro" id="IPR015815">
    <property type="entry name" value="HIBADH-related"/>
</dbReference>
<evidence type="ECO:0000256" key="2">
    <source>
        <dbReference type="ARBA" id="ARBA00023002"/>
    </source>
</evidence>
<organism evidence="5 6">
    <name type="scientific">Goodfellowiella coeruleoviolacea</name>
    <dbReference type="NCBI Taxonomy" id="334858"/>
    <lineage>
        <taxon>Bacteria</taxon>
        <taxon>Bacillati</taxon>
        <taxon>Actinomycetota</taxon>
        <taxon>Actinomycetes</taxon>
        <taxon>Pseudonocardiales</taxon>
        <taxon>Pseudonocardiaceae</taxon>
        <taxon>Goodfellowiella</taxon>
    </lineage>
</organism>
<feature type="domain" description="NADPH-dependent reductive aminase-like C-terminal" evidence="4">
    <location>
        <begin position="176"/>
        <end position="303"/>
    </location>
</feature>
<feature type="domain" description="6-phosphogluconate dehydrogenase NADP-binding" evidence="3">
    <location>
        <begin position="20"/>
        <end position="172"/>
    </location>
</feature>
<evidence type="ECO:0000256" key="1">
    <source>
        <dbReference type="ARBA" id="ARBA00009080"/>
    </source>
</evidence>
<comment type="similarity">
    <text evidence="1">Belongs to the HIBADH-related family.</text>
</comment>
<dbReference type="InterPro" id="IPR048666">
    <property type="entry name" value="RedAm-like_C"/>
</dbReference>
<dbReference type="Gene3D" id="1.10.1040.10">
    <property type="entry name" value="N-(1-d-carboxylethyl)-l-norvaline Dehydrogenase, domain 2"/>
    <property type="match status" value="1"/>
</dbReference>
<dbReference type="PANTHER" id="PTHR43580">
    <property type="entry name" value="OXIDOREDUCTASE GLYR1-RELATED"/>
    <property type="match status" value="1"/>
</dbReference>
<evidence type="ECO:0000259" key="3">
    <source>
        <dbReference type="Pfam" id="PF03446"/>
    </source>
</evidence>